<feature type="region of interest" description="Disordered" evidence="1">
    <location>
        <begin position="124"/>
        <end position="145"/>
    </location>
</feature>
<reference evidence="3 4" key="1">
    <citation type="journal article" date="2010" name="Science">
        <title>Genome expansion and gene loss in powdery mildew fungi reveal tradeoffs in extreme parasitism.</title>
        <authorList>
            <person name="Spanu P.D."/>
            <person name="Abbott J.C."/>
            <person name="Amselem J."/>
            <person name="Burgis T.A."/>
            <person name="Soanes D.M."/>
            <person name="Stueber K."/>
            <person name="Ver Loren van Themaat E."/>
            <person name="Brown J.K.M."/>
            <person name="Butcher S.A."/>
            <person name="Gurr S.J."/>
            <person name="Lebrun M.-H."/>
            <person name="Ridout C.J."/>
            <person name="Schulze-Lefert P."/>
            <person name="Talbot N.J."/>
            <person name="Ahmadinejad N."/>
            <person name="Ametz C."/>
            <person name="Barton G.R."/>
            <person name="Benjdia M."/>
            <person name="Bidzinski P."/>
            <person name="Bindschedler L.V."/>
            <person name="Both M."/>
            <person name="Brewer M.T."/>
            <person name="Cadle-Davidson L."/>
            <person name="Cadle-Davidson M.M."/>
            <person name="Collemare J."/>
            <person name="Cramer R."/>
            <person name="Frenkel O."/>
            <person name="Godfrey D."/>
            <person name="Harriman J."/>
            <person name="Hoede C."/>
            <person name="King B.C."/>
            <person name="Klages S."/>
            <person name="Kleemann J."/>
            <person name="Knoll D."/>
            <person name="Koti P.S."/>
            <person name="Kreplak J."/>
            <person name="Lopez-Ruiz F.J."/>
            <person name="Lu X."/>
            <person name="Maekawa T."/>
            <person name="Mahanil S."/>
            <person name="Micali C."/>
            <person name="Milgroom M.G."/>
            <person name="Montana G."/>
            <person name="Noir S."/>
            <person name="O'Connell R.J."/>
            <person name="Oberhaensli S."/>
            <person name="Parlange F."/>
            <person name="Pedersen C."/>
            <person name="Quesneville H."/>
            <person name="Reinhardt R."/>
            <person name="Rott M."/>
            <person name="Sacristan S."/>
            <person name="Schmidt S.M."/>
            <person name="Schoen M."/>
            <person name="Skamnioti P."/>
            <person name="Sommer H."/>
            <person name="Stephens A."/>
            <person name="Takahara H."/>
            <person name="Thordal-Christensen H."/>
            <person name="Vigouroux M."/>
            <person name="Wessling R."/>
            <person name="Wicker T."/>
            <person name="Panstruga R."/>
        </authorList>
    </citation>
    <scope>NUCLEOTIDE SEQUENCE [LARGE SCALE GENOMIC DNA]</scope>
    <source>
        <strain evidence="3">DH14</strain>
    </source>
</reference>
<dbReference type="InterPro" id="IPR025451">
    <property type="entry name" value="DUF4211"/>
</dbReference>
<dbReference type="EMBL" id="CAUH01000997">
    <property type="protein sequence ID" value="CCU75121.1"/>
    <property type="molecule type" value="Genomic_DNA"/>
</dbReference>
<dbReference type="STRING" id="546991.N1J679"/>
<feature type="region of interest" description="Disordered" evidence="1">
    <location>
        <begin position="215"/>
        <end position="311"/>
    </location>
</feature>
<protein>
    <recommendedName>
        <fullName evidence="2">DUF4211 domain-containing protein</fullName>
    </recommendedName>
</protein>
<sequence>MRHKNFARLERKKRQCRLPFRPLGTNPYPMEQTTVDYQQLSFAPENQTETQPEIIDEEPNSPKIRPTSPDTPNKSQIEASPLGGRQENLNKESDHFQTRSREKSIIHPRFCCAVKNKRWKGSCTELDSSGGSEAESDDPEYLHMRKPKPQTTSIIDISEKIEPDIDNHLPVNQKLHAYYPPKIKNLTSFVGTNNAPHIQPFINEDKIKKFSPNILKNSSSTRSMNMETDQADDNDFHHDNIVPTRKIPAQYSRDSSLSEESEEDVQSSPLKRRRVPVTDKTNKNHYSNSKTQQKLPEKMGYSDDSDSLISPTKRLRSGRKECNKNLHGYNSPLKSARILSSKRYTRQMKTRSHRTEKEKALELMRRKRAGERLEKLSSSESSDELEYEFQTLSDFEDDEINDHERLNYQDNEDPEDTADSLEFILEDDEGLLGVPDYSALIPIQFTHAAHKPLKEHFRDVIEWMVKNKIFPDFAREDEIYLQAFRRLDDICQGLAKSKFISTQWTQEFLAAIWSRPYFTSGPLSRRKVKTGEKILTKCDACNHRKHPPSSFIRLHGMLYDKKTLNKPNCDHVAFSFGPCVENLDLTGERSSIHSNSMESKRWLVGNICKKNAEYSHRLIHWKFALNEWVIDALNQEELLMGQKSGNWEQMETRQKDQFANEIVDTWEKRGIIRSLYQDWKNQRTAATEIMLTQDRWK</sequence>
<gene>
    <name evidence="3" type="ORF">BGHDH14_bghG000997000001001</name>
</gene>
<organism evidence="3 4">
    <name type="scientific">Blumeria graminis f. sp. hordei (strain DH14)</name>
    <name type="common">Barley powdery mildew</name>
    <name type="synonym">Oidium monilioides f. sp. hordei</name>
    <dbReference type="NCBI Taxonomy" id="546991"/>
    <lineage>
        <taxon>Eukaryota</taxon>
        <taxon>Fungi</taxon>
        <taxon>Dikarya</taxon>
        <taxon>Ascomycota</taxon>
        <taxon>Pezizomycotina</taxon>
        <taxon>Leotiomycetes</taxon>
        <taxon>Erysiphales</taxon>
        <taxon>Erysiphaceae</taxon>
        <taxon>Blumeria</taxon>
        <taxon>Blumeria hordei</taxon>
    </lineage>
</organism>
<keyword evidence="4" id="KW-1185">Reference proteome</keyword>
<dbReference type="InParanoid" id="N1J679"/>
<accession>N1J679</accession>
<evidence type="ECO:0000259" key="2">
    <source>
        <dbReference type="Pfam" id="PF13926"/>
    </source>
</evidence>
<feature type="compositionally biased region" description="Basic and acidic residues" evidence="1">
    <location>
        <begin position="88"/>
        <end position="101"/>
    </location>
</feature>
<dbReference type="PANTHER" id="PTHR14689">
    <property type="entry name" value="PHORBOL-ESTER_DAG-TYPE DOMAIN-CONTAINING PROTEIN"/>
    <property type="match status" value="1"/>
</dbReference>
<dbReference type="eggNOG" id="ENOG502S7B9">
    <property type="taxonomic scope" value="Eukaryota"/>
</dbReference>
<dbReference type="AlphaFoldDB" id="N1J679"/>
<dbReference type="Pfam" id="PF13926">
    <property type="entry name" value="DUF4211"/>
    <property type="match status" value="1"/>
</dbReference>
<evidence type="ECO:0000313" key="3">
    <source>
        <dbReference type="EMBL" id="CCU75121.1"/>
    </source>
</evidence>
<dbReference type="GO" id="GO:0005634">
    <property type="term" value="C:nucleus"/>
    <property type="evidence" value="ECO:0007669"/>
    <property type="project" value="TreeGrafter"/>
</dbReference>
<feature type="compositionally biased region" description="Basic residues" evidence="1">
    <location>
        <begin position="1"/>
        <end position="16"/>
    </location>
</feature>
<evidence type="ECO:0000313" key="4">
    <source>
        <dbReference type="Proteomes" id="UP000015441"/>
    </source>
</evidence>
<name>N1J679_BLUG1</name>
<feature type="domain" description="DUF4211" evidence="2">
    <location>
        <begin position="422"/>
        <end position="564"/>
    </location>
</feature>
<feature type="compositionally biased region" description="Polar residues" evidence="1">
    <location>
        <begin position="68"/>
        <end position="78"/>
    </location>
</feature>
<dbReference type="Proteomes" id="UP000015441">
    <property type="component" value="Unassembled WGS sequence"/>
</dbReference>
<feature type="compositionally biased region" description="Polar residues" evidence="1">
    <location>
        <begin position="215"/>
        <end position="228"/>
    </location>
</feature>
<feature type="compositionally biased region" description="Polar residues" evidence="1">
    <location>
        <begin position="284"/>
        <end position="294"/>
    </location>
</feature>
<dbReference type="HOGENOM" id="CLU_395321_0_0_1"/>
<feature type="compositionally biased region" description="Polar residues" evidence="1">
    <location>
        <begin position="31"/>
        <end position="51"/>
    </location>
</feature>
<evidence type="ECO:0000256" key="1">
    <source>
        <dbReference type="SAM" id="MobiDB-lite"/>
    </source>
</evidence>
<proteinExistence type="predicted"/>
<dbReference type="OrthoDB" id="21499at2759"/>
<feature type="region of interest" description="Disordered" evidence="1">
    <location>
        <begin position="1"/>
        <end position="101"/>
    </location>
</feature>
<dbReference type="PANTHER" id="PTHR14689:SF0">
    <property type="entry name" value="COILED-COIL DOMAIN-CONTAINING PROTEIN 82"/>
    <property type="match status" value="1"/>
</dbReference>
<comment type="caution">
    <text evidence="3">The sequence shown here is derived from an EMBL/GenBank/DDBJ whole genome shotgun (WGS) entry which is preliminary data.</text>
</comment>